<proteinExistence type="inferred from homology"/>
<protein>
    <submittedName>
        <fullName evidence="9">Transcription factor bHLH112-like</fullName>
    </submittedName>
</protein>
<dbReference type="GO" id="GO:0000978">
    <property type="term" value="F:RNA polymerase II cis-regulatory region sequence-specific DNA binding"/>
    <property type="evidence" value="ECO:0007669"/>
    <property type="project" value="TreeGrafter"/>
</dbReference>
<sequence length="287" mass="31048">MLGHFQTEVNSLKPASGMWGDAGFSSLSSTLGADFGSGESSRMRSSNASSVELERFIMGDLFPVSHDFDDLQHHLDSFSSPVLSLPHPTLFSTALSNNNIVTVGDKNGLMGNADTNSGAPQYIFPAPIAACIEKQVCTREVVVENGESSLGLRALKRLKTMTQGDRKPTSARKQLLKAPAKRSQKLGNKITALQQLVSPFGKTDTASVLHEAAVCINVLHRQIQMLTAPSFGINSSVYQQAGRGGQRADLRSRGFCLAPISPTILNLTDQVTLDRDESTAKRDDFYY</sequence>
<dbReference type="AlphaFoldDB" id="A0A6P5GST7"/>
<keyword evidence="4" id="KW-0804">Transcription</keyword>
<evidence type="ECO:0000313" key="9">
    <source>
        <dbReference type="RefSeq" id="XP_020108928.1"/>
    </source>
</evidence>
<dbReference type="PANTHER" id="PTHR16223:SF367">
    <property type="entry name" value="OS03G0279500 PROTEIN"/>
    <property type="match status" value="1"/>
</dbReference>
<evidence type="ECO:0000259" key="7">
    <source>
        <dbReference type="PROSITE" id="PS50888"/>
    </source>
</evidence>
<keyword evidence="8" id="KW-1185">Reference proteome</keyword>
<dbReference type="RefSeq" id="XP_020108928.1">
    <property type="nucleotide sequence ID" value="XM_020253339.1"/>
</dbReference>
<dbReference type="SUPFAM" id="SSF47459">
    <property type="entry name" value="HLH, helix-loop-helix DNA-binding domain"/>
    <property type="match status" value="1"/>
</dbReference>
<dbReference type="PANTHER" id="PTHR16223">
    <property type="entry name" value="TRANSCRIPTION FACTOR BHLH83-RELATED"/>
    <property type="match status" value="1"/>
</dbReference>
<dbReference type="GO" id="GO:0000981">
    <property type="term" value="F:DNA-binding transcription factor activity, RNA polymerase II-specific"/>
    <property type="evidence" value="ECO:0007669"/>
    <property type="project" value="TreeGrafter"/>
</dbReference>
<evidence type="ECO:0000313" key="8">
    <source>
        <dbReference type="Proteomes" id="UP000515123"/>
    </source>
</evidence>
<organism evidence="8 9">
    <name type="scientific">Ananas comosus</name>
    <name type="common">Pineapple</name>
    <name type="synonym">Ananas ananas</name>
    <dbReference type="NCBI Taxonomy" id="4615"/>
    <lineage>
        <taxon>Eukaryota</taxon>
        <taxon>Viridiplantae</taxon>
        <taxon>Streptophyta</taxon>
        <taxon>Embryophyta</taxon>
        <taxon>Tracheophyta</taxon>
        <taxon>Spermatophyta</taxon>
        <taxon>Magnoliopsida</taxon>
        <taxon>Liliopsida</taxon>
        <taxon>Poales</taxon>
        <taxon>Bromeliaceae</taxon>
        <taxon>Bromelioideae</taxon>
        <taxon>Ananas</taxon>
    </lineage>
</organism>
<dbReference type="GO" id="GO:0046983">
    <property type="term" value="F:protein dimerization activity"/>
    <property type="evidence" value="ECO:0007669"/>
    <property type="project" value="InterPro"/>
</dbReference>
<comment type="subcellular location">
    <subcellularLocation>
        <location evidence="1">Nucleus</location>
    </subcellularLocation>
</comment>
<feature type="region of interest" description="Disordered" evidence="6">
    <location>
        <begin position="162"/>
        <end position="182"/>
    </location>
</feature>
<dbReference type="CDD" id="cd11393">
    <property type="entry name" value="bHLH_AtbHLH_like"/>
    <property type="match status" value="1"/>
</dbReference>
<keyword evidence="5" id="KW-0539">Nucleus</keyword>
<dbReference type="InterPro" id="IPR036638">
    <property type="entry name" value="HLH_DNA-bd_sf"/>
</dbReference>
<evidence type="ECO:0000256" key="3">
    <source>
        <dbReference type="ARBA" id="ARBA00023015"/>
    </source>
</evidence>
<dbReference type="PROSITE" id="PS50888">
    <property type="entry name" value="BHLH"/>
    <property type="match status" value="1"/>
</dbReference>
<reference evidence="8" key="1">
    <citation type="journal article" date="2015" name="Nat. Genet.">
        <title>The pineapple genome and the evolution of CAM photosynthesis.</title>
        <authorList>
            <person name="Ming R."/>
            <person name="VanBuren R."/>
            <person name="Wai C.M."/>
            <person name="Tang H."/>
            <person name="Schatz M.C."/>
            <person name="Bowers J.E."/>
            <person name="Lyons E."/>
            <person name="Wang M.L."/>
            <person name="Chen J."/>
            <person name="Biggers E."/>
            <person name="Zhang J."/>
            <person name="Huang L."/>
            <person name="Zhang L."/>
            <person name="Miao W."/>
            <person name="Zhang J."/>
            <person name="Ye Z."/>
            <person name="Miao C."/>
            <person name="Lin Z."/>
            <person name="Wang H."/>
            <person name="Zhou H."/>
            <person name="Yim W.C."/>
            <person name="Priest H.D."/>
            <person name="Zheng C."/>
            <person name="Woodhouse M."/>
            <person name="Edger P.P."/>
            <person name="Guyot R."/>
            <person name="Guo H.B."/>
            <person name="Guo H."/>
            <person name="Zheng G."/>
            <person name="Singh R."/>
            <person name="Sharma A."/>
            <person name="Min X."/>
            <person name="Zheng Y."/>
            <person name="Lee H."/>
            <person name="Gurtowski J."/>
            <person name="Sedlazeck F.J."/>
            <person name="Harkess A."/>
            <person name="McKain M.R."/>
            <person name="Liao Z."/>
            <person name="Fang J."/>
            <person name="Liu J."/>
            <person name="Zhang X."/>
            <person name="Zhang Q."/>
            <person name="Hu W."/>
            <person name="Qin Y."/>
            <person name="Wang K."/>
            <person name="Chen L.Y."/>
            <person name="Shirley N."/>
            <person name="Lin Y.R."/>
            <person name="Liu L.Y."/>
            <person name="Hernandez A.G."/>
            <person name="Wright C.L."/>
            <person name="Bulone V."/>
            <person name="Tuskan G.A."/>
            <person name="Heath K."/>
            <person name="Zee F."/>
            <person name="Moore P.H."/>
            <person name="Sunkar R."/>
            <person name="Leebens-Mack J.H."/>
            <person name="Mockler T."/>
            <person name="Bennetzen J.L."/>
            <person name="Freeling M."/>
            <person name="Sankoff D."/>
            <person name="Paterson A.H."/>
            <person name="Zhu X."/>
            <person name="Yang X."/>
            <person name="Smith J.A."/>
            <person name="Cushman J.C."/>
            <person name="Paull R.E."/>
            <person name="Yu Q."/>
        </authorList>
    </citation>
    <scope>NUCLEOTIDE SEQUENCE [LARGE SCALE GENOMIC DNA]</scope>
    <source>
        <strain evidence="8">cv. F153</strain>
    </source>
</reference>
<evidence type="ECO:0000256" key="2">
    <source>
        <dbReference type="ARBA" id="ARBA00005510"/>
    </source>
</evidence>
<dbReference type="InterPro" id="IPR045843">
    <property type="entry name" value="IND-like"/>
</dbReference>
<dbReference type="OrthoDB" id="1870356at2759"/>
<dbReference type="GO" id="GO:0005634">
    <property type="term" value="C:nucleus"/>
    <property type="evidence" value="ECO:0007669"/>
    <property type="project" value="UniProtKB-SubCell"/>
</dbReference>
<reference evidence="9" key="2">
    <citation type="submission" date="2025-08" db="UniProtKB">
        <authorList>
            <consortium name="RefSeq"/>
        </authorList>
    </citation>
    <scope>IDENTIFICATION</scope>
    <source>
        <tissue evidence="9">Leaf</tissue>
    </source>
</reference>
<evidence type="ECO:0000256" key="4">
    <source>
        <dbReference type="ARBA" id="ARBA00023163"/>
    </source>
</evidence>
<evidence type="ECO:0000256" key="6">
    <source>
        <dbReference type="SAM" id="MobiDB-lite"/>
    </source>
</evidence>
<evidence type="ECO:0000256" key="1">
    <source>
        <dbReference type="ARBA" id="ARBA00004123"/>
    </source>
</evidence>
<gene>
    <name evidence="9" type="primary">LOC109724494</name>
</gene>
<comment type="similarity">
    <text evidence="2">Belongs to the bHLH protein family.</text>
</comment>
<feature type="domain" description="BHLH" evidence="7">
    <location>
        <begin position="170"/>
        <end position="219"/>
    </location>
</feature>
<dbReference type="GeneID" id="109724494"/>
<evidence type="ECO:0000256" key="5">
    <source>
        <dbReference type="ARBA" id="ARBA00023242"/>
    </source>
</evidence>
<accession>A0A6P5GST7</accession>
<dbReference type="InterPro" id="IPR045239">
    <property type="entry name" value="bHLH95_bHLH"/>
</dbReference>
<dbReference type="Proteomes" id="UP000515123">
    <property type="component" value="Linkage group 18"/>
</dbReference>
<name>A0A6P5GST7_ANACO</name>
<dbReference type="InterPro" id="IPR011598">
    <property type="entry name" value="bHLH_dom"/>
</dbReference>
<keyword evidence="3" id="KW-0805">Transcription regulation</keyword>